<feature type="non-terminal residue" evidence="1">
    <location>
        <position position="1"/>
    </location>
</feature>
<reference evidence="1" key="1">
    <citation type="submission" date="2019-06" db="EMBL/GenBank/DDBJ databases">
        <title>Genomics analysis of Aphanomyces spp. identifies a new class of oomycete effector associated with host adaptation.</title>
        <authorList>
            <person name="Gaulin E."/>
        </authorList>
    </citation>
    <scope>NUCLEOTIDE SEQUENCE</scope>
    <source>
        <strain evidence="1">CBS 578.67</strain>
    </source>
</reference>
<sequence>ASYPQCTPSIATSYYSTLNNVLSTCPRILSAIATGANTCMMADYANYNWAKRALTLSPNCAAALAPFGFTTTTLWYSIIQAATLTESNTLTSAVCGSADCVQLAKSSQSILTNCLTLSGENLFANIANLISYCASSPPPPFPPNSCDQQIQTANQMTLSQSCTSAIGSLTYSSSSPPTLAAIGMDYTKNPNSIYGYAICGIPACVASLTTFLASYPTCTPFPVSYWIGPTRTYIFPTSFLSTITTLNQNTCVNIASSIAGSNNTCQVADYATYKWAKFQVSLTPNCAAALSSFGYTSTSLWYSALQGATSTKLTTLAFCGSPDCIQLTTNMVSTLSNCSVASGENLFATATALVANCAVLRTLALAPPAIAVTTLTPSPNSTTFAPTATPVVRTCDQLMTTANQWILDDTCMSTFRGITATSTLAAIAIDFATNTNSIFGYSICGIPSCTSSLKRLLATYPRCTPVVATSYVGSLTSILNACPRLLNTVATTNNTCMLADYATYTWAKFQVTLTPNCAGDLSIYGYTGASSWYSVVQAAKLDLTNALTASFCGSSDCLALTNTTVAKLPNCKVASGDNLYSTTKSLLAFCPSTSNPYPDDSCDQLLTTANQRMLGPSCNRSTGLLLQPPSLAAVAIDYSNNPNSIFGFGICGDPACTASLTASLASYPTCSAFPAYYWSANSWAVVQPVSYASQLTTLLGSCAEYKVSIGTGNSTCQMADYAAYNWAKYQATLSSNCAASLARFGFNASSLWYAVVQTATLAPSNLLTSAFCGSVDCLQLTSAAASQLPNCSVASGENLFLTATNLLNYCNSTNPIPSPSPTSRPVPPAPYNATIQSLLGLSTNHTCDAIIRAANQWTLSQACGDSIFQGGTPPSLAAIGMDYSSNYYTVFGYGICGTPQCAASLRTHLTSYPSCTPIQATSYYSTLSTLLNSCPRLLNAITSGSNTCMLADYATTNWAKYQATLTPNCAAALAPFGYTT</sequence>
<proteinExistence type="predicted"/>
<dbReference type="AlphaFoldDB" id="A0A6A4Y6R6"/>
<evidence type="ECO:0000313" key="1">
    <source>
        <dbReference type="EMBL" id="KAF0692148.1"/>
    </source>
</evidence>
<comment type="caution">
    <text evidence="1">The sequence shown here is derived from an EMBL/GenBank/DDBJ whole genome shotgun (WGS) entry which is preliminary data.</text>
</comment>
<gene>
    <name evidence="1" type="ORF">As57867_016684</name>
</gene>
<feature type="non-terminal residue" evidence="1">
    <location>
        <position position="980"/>
    </location>
</feature>
<protein>
    <submittedName>
        <fullName evidence="1">Uncharacterized protein</fullName>
    </submittedName>
</protein>
<dbReference type="EMBL" id="VJMH01005947">
    <property type="protein sequence ID" value="KAF0692148.1"/>
    <property type="molecule type" value="Genomic_DNA"/>
</dbReference>
<accession>A0A6A4Y6R6</accession>
<name>A0A6A4Y6R6_9STRA</name>
<organism evidence="1">
    <name type="scientific">Aphanomyces stellatus</name>
    <dbReference type="NCBI Taxonomy" id="120398"/>
    <lineage>
        <taxon>Eukaryota</taxon>
        <taxon>Sar</taxon>
        <taxon>Stramenopiles</taxon>
        <taxon>Oomycota</taxon>
        <taxon>Saprolegniomycetes</taxon>
        <taxon>Saprolegniales</taxon>
        <taxon>Verrucalvaceae</taxon>
        <taxon>Aphanomyces</taxon>
    </lineage>
</organism>